<proteinExistence type="predicted"/>
<reference evidence="1 2" key="1">
    <citation type="submission" date="2018-02" db="EMBL/GenBank/DDBJ databases">
        <title>The genomes of Aspergillus section Nigri reveals drivers in fungal speciation.</title>
        <authorList>
            <consortium name="DOE Joint Genome Institute"/>
            <person name="Vesth T.C."/>
            <person name="Nybo J."/>
            <person name="Theobald S."/>
            <person name="Brandl J."/>
            <person name="Frisvad J.C."/>
            <person name="Nielsen K.F."/>
            <person name="Lyhne E.K."/>
            <person name="Kogle M.E."/>
            <person name="Kuo A."/>
            <person name="Riley R."/>
            <person name="Clum A."/>
            <person name="Nolan M."/>
            <person name="Lipzen A."/>
            <person name="Salamov A."/>
            <person name="Henrissat B."/>
            <person name="Wiebenga A."/>
            <person name="De vries R.P."/>
            <person name="Grigoriev I.V."/>
            <person name="Mortensen U.H."/>
            <person name="Andersen M.R."/>
            <person name="Baker S.E."/>
        </authorList>
    </citation>
    <scope>NUCLEOTIDE SEQUENCE [LARGE SCALE GENOMIC DNA]</scope>
    <source>
        <strain evidence="1 2">CBS 707.79</strain>
    </source>
</reference>
<dbReference type="VEuPathDB" id="FungiDB:BO71DRAFT_430742"/>
<gene>
    <name evidence="1" type="ORF">BO71DRAFT_430742</name>
</gene>
<dbReference type="EMBL" id="KZ825888">
    <property type="protein sequence ID" value="PYH93624.1"/>
    <property type="molecule type" value="Genomic_DNA"/>
</dbReference>
<sequence>MHASTVPMSDWVDGLVKFDFSIVSGPFAASSRLDIVALQDLPDFRGPFSQGCLNTTTSITERSAARPDYRVTQKPNAKADYPAQTPNPANFYARALLLFHFQYCFLLRYLVLRWNLPGKPGHNEAHCRPLMARGSNQPARAGLGRPGLCSRLFDICLRCIAYIGLRLGCLGCRPGHGRFGRETGNQVSPQLPPCPTIDPDESAPAVGPDLPQARIMTLTPMPSCASRPLPSLPPALLAIGPLFPSSPFPEHNGPGARNQVGTTLTLIDAFACLIRLGYSIFWLLDSIRDKNVNVICVQAPQSALTDLSSQWHWTLNGSLFSLFYCVTHATSALSSVTFLSSSSFFLNLSFTSFIAFRGLP</sequence>
<keyword evidence="2" id="KW-1185">Reference proteome</keyword>
<protein>
    <submittedName>
        <fullName evidence="1">Uncharacterized protein</fullName>
    </submittedName>
</protein>
<organism evidence="1 2">
    <name type="scientific">Aspergillus ellipticus CBS 707.79</name>
    <dbReference type="NCBI Taxonomy" id="1448320"/>
    <lineage>
        <taxon>Eukaryota</taxon>
        <taxon>Fungi</taxon>
        <taxon>Dikarya</taxon>
        <taxon>Ascomycota</taxon>
        <taxon>Pezizomycotina</taxon>
        <taxon>Eurotiomycetes</taxon>
        <taxon>Eurotiomycetidae</taxon>
        <taxon>Eurotiales</taxon>
        <taxon>Aspergillaceae</taxon>
        <taxon>Aspergillus</taxon>
        <taxon>Aspergillus subgen. Circumdati</taxon>
    </lineage>
</organism>
<evidence type="ECO:0000313" key="2">
    <source>
        <dbReference type="Proteomes" id="UP000247810"/>
    </source>
</evidence>
<accession>A0A319D911</accession>
<evidence type="ECO:0000313" key="1">
    <source>
        <dbReference type="EMBL" id="PYH93624.1"/>
    </source>
</evidence>
<dbReference type="Proteomes" id="UP000247810">
    <property type="component" value="Unassembled WGS sequence"/>
</dbReference>
<name>A0A319D911_9EURO</name>
<dbReference type="AlphaFoldDB" id="A0A319D911"/>